<proteinExistence type="inferred from homology"/>
<dbReference type="Gene3D" id="1.20.1600.10">
    <property type="entry name" value="Outer membrane efflux proteins (OEP)"/>
    <property type="match status" value="1"/>
</dbReference>
<keyword evidence="2" id="KW-0175">Coiled coil</keyword>
<evidence type="ECO:0000313" key="4">
    <source>
        <dbReference type="EMBL" id="SFZ71349.1"/>
    </source>
</evidence>
<reference evidence="4" key="1">
    <citation type="submission" date="2016-10" db="EMBL/GenBank/DDBJ databases">
        <title>Proteomic and phylogenetic analysis of the outer membrane protein repertoire of gastric Helicobacter species.</title>
        <authorList>
            <person name="Joosten M."/>
        </authorList>
    </citation>
    <scope>NUCLEOTIDE SEQUENCE</scope>
    <source>
        <strain evidence="4">HeqF1</strain>
    </source>
</reference>
<accession>A0A1M4NI16</accession>
<dbReference type="EMBL" id="LT633169">
    <property type="protein sequence ID" value="SFZ71349.1"/>
    <property type="molecule type" value="Genomic_DNA"/>
</dbReference>
<protein>
    <submittedName>
        <fullName evidence="4">OMP1026</fullName>
    </submittedName>
</protein>
<feature type="signal peptide" evidence="3">
    <location>
        <begin position="1"/>
        <end position="20"/>
    </location>
</feature>
<dbReference type="InterPro" id="IPR003423">
    <property type="entry name" value="OMP_efflux"/>
</dbReference>
<dbReference type="OrthoDB" id="5327664at2"/>
<evidence type="ECO:0000256" key="2">
    <source>
        <dbReference type="SAM" id="Coils"/>
    </source>
</evidence>
<feature type="coiled-coil region" evidence="2">
    <location>
        <begin position="152"/>
        <end position="179"/>
    </location>
</feature>
<evidence type="ECO:0000256" key="1">
    <source>
        <dbReference type="ARBA" id="ARBA00007613"/>
    </source>
</evidence>
<organism evidence="4">
    <name type="scientific">Helicobacter equorum</name>
    <dbReference type="NCBI Taxonomy" id="361872"/>
    <lineage>
        <taxon>Bacteria</taxon>
        <taxon>Pseudomonadati</taxon>
        <taxon>Campylobacterota</taxon>
        <taxon>Epsilonproteobacteria</taxon>
        <taxon>Campylobacterales</taxon>
        <taxon>Helicobacteraceae</taxon>
        <taxon>Helicobacter</taxon>
    </lineage>
</organism>
<evidence type="ECO:0000256" key="3">
    <source>
        <dbReference type="SAM" id="SignalP"/>
    </source>
</evidence>
<dbReference type="GO" id="GO:0015562">
    <property type="term" value="F:efflux transmembrane transporter activity"/>
    <property type="evidence" value="ECO:0007669"/>
    <property type="project" value="InterPro"/>
</dbReference>
<name>A0A1M4NI16_9HELI</name>
<dbReference type="InterPro" id="IPR010131">
    <property type="entry name" value="MdtP/NodT-like"/>
</dbReference>
<dbReference type="Pfam" id="PF02321">
    <property type="entry name" value="OEP"/>
    <property type="match status" value="1"/>
</dbReference>
<dbReference type="SUPFAM" id="SSF56954">
    <property type="entry name" value="Outer membrane efflux proteins (OEP)"/>
    <property type="match status" value="1"/>
</dbReference>
<dbReference type="RefSeq" id="WP_104694507.1">
    <property type="nucleotide sequence ID" value="NZ_FZPO01000039.1"/>
</dbReference>
<comment type="similarity">
    <text evidence="1">Belongs to the outer membrane factor (OMF) (TC 1.B.17) family.</text>
</comment>
<dbReference type="PANTHER" id="PTHR30203">
    <property type="entry name" value="OUTER MEMBRANE CATION EFFLUX PROTEIN"/>
    <property type="match status" value="1"/>
</dbReference>
<dbReference type="AlphaFoldDB" id="A0A1M4NI16"/>
<sequence>MKIAYKIVFCVCCVSVFVSAQTLQESRQISSRSLSMVDSVHMMSVDEFLERIEQNSIMLAKSQAYVKSLIYEGKAARAWNSPYADVSSMQVRSPSGGNELETEAYFMLAPRLPWVSSILRQMYETRYIRAQKNYELTKRLSVISIKRLYLDYLAQKEQFKVYEDRLSNAKEQLDIAKVRFDAGRISRSQYLFFRSDFLSVQVMYENSKKNLTNTLNAIKVGLGIVDGSIDIEVSGLIFSYITLSDADIESKLQDSLYLEIVALDIADYANSAKFASRSRFDSVEIGAGANIAESNTGAAFKVKIPLPLTTKYGNQKAMYLALQSGSVRESEILKNTLQSNAHSYLKQLEMKKNAISVAQADEENKKNLTEISKVGYEAGKTSVFEYLLVKNNYLDSMIATIEAKRDYNNTLAMLEESLAQALILENLNKE</sequence>
<feature type="chain" id="PRO_5012725266" evidence="3">
    <location>
        <begin position="21"/>
        <end position="430"/>
    </location>
</feature>
<gene>
    <name evidence="4" type="primary">omp1026</name>
</gene>
<keyword evidence="3" id="KW-0732">Signal</keyword>